<feature type="domain" description="Peptidase S1" evidence="3">
    <location>
        <begin position="1"/>
        <end position="180"/>
    </location>
</feature>
<accession>A0AAD9Q323</accession>
<dbReference type="CDD" id="cd00190">
    <property type="entry name" value="Tryp_SPc"/>
    <property type="match status" value="1"/>
</dbReference>
<dbReference type="PANTHER" id="PTHR24252:SF7">
    <property type="entry name" value="HYALIN"/>
    <property type="match status" value="1"/>
</dbReference>
<name>A0AAD9Q323_ACRCE</name>
<dbReference type="InterPro" id="IPR009003">
    <property type="entry name" value="Peptidase_S1_PA"/>
</dbReference>
<comment type="caution">
    <text evidence="4">The sequence shown here is derived from an EMBL/GenBank/DDBJ whole genome shotgun (WGS) entry which is preliminary data.</text>
</comment>
<dbReference type="PANTHER" id="PTHR24252">
    <property type="entry name" value="ACROSIN-RELATED"/>
    <property type="match status" value="1"/>
</dbReference>
<keyword evidence="1" id="KW-1015">Disulfide bond</keyword>
<dbReference type="AlphaFoldDB" id="A0AAD9Q323"/>
<dbReference type="InterPro" id="IPR001314">
    <property type="entry name" value="Peptidase_S1A"/>
</dbReference>
<dbReference type="EMBL" id="JARQWQ010000074">
    <property type="protein sequence ID" value="KAK2553845.1"/>
    <property type="molecule type" value="Genomic_DNA"/>
</dbReference>
<keyword evidence="5" id="KW-1185">Reference proteome</keyword>
<dbReference type="InterPro" id="IPR001254">
    <property type="entry name" value="Trypsin_dom"/>
</dbReference>
<reference evidence="4" key="2">
    <citation type="journal article" date="2023" name="Science">
        <title>Genomic signatures of disease resistance in endangered staghorn corals.</title>
        <authorList>
            <person name="Vollmer S.V."/>
            <person name="Selwyn J.D."/>
            <person name="Despard B.A."/>
            <person name="Roesel C.L."/>
        </authorList>
    </citation>
    <scope>NUCLEOTIDE SEQUENCE</scope>
    <source>
        <strain evidence="4">K2</strain>
    </source>
</reference>
<proteinExistence type="inferred from homology"/>
<evidence type="ECO:0000256" key="2">
    <source>
        <dbReference type="ARBA" id="ARBA00024195"/>
    </source>
</evidence>
<keyword evidence="4" id="KW-0378">Hydrolase</keyword>
<dbReference type="Proteomes" id="UP001249851">
    <property type="component" value="Unassembled WGS sequence"/>
</dbReference>
<dbReference type="InterPro" id="IPR043504">
    <property type="entry name" value="Peptidase_S1_PA_chymotrypsin"/>
</dbReference>
<dbReference type="PROSITE" id="PS50240">
    <property type="entry name" value="TRYPSIN_DOM"/>
    <property type="match status" value="1"/>
</dbReference>
<dbReference type="FunFam" id="2.40.10.10:FF:000002">
    <property type="entry name" value="Transmembrane protease serine"/>
    <property type="match status" value="1"/>
</dbReference>
<dbReference type="Gene3D" id="2.40.10.10">
    <property type="entry name" value="Trypsin-like serine proteases"/>
    <property type="match status" value="1"/>
</dbReference>
<gene>
    <name evidence="4" type="ORF">P5673_024835</name>
</gene>
<reference evidence="4" key="1">
    <citation type="journal article" date="2023" name="G3 (Bethesda)">
        <title>Whole genome assembly and annotation of the endangered Caribbean coral Acropora cervicornis.</title>
        <authorList>
            <person name="Selwyn J.D."/>
            <person name="Vollmer S.V."/>
        </authorList>
    </citation>
    <scope>NUCLEOTIDE SEQUENCE</scope>
    <source>
        <strain evidence="4">K2</strain>
    </source>
</reference>
<evidence type="ECO:0000313" key="4">
    <source>
        <dbReference type="EMBL" id="KAK2553845.1"/>
    </source>
</evidence>
<dbReference type="GO" id="GO:0006508">
    <property type="term" value="P:proteolysis"/>
    <property type="evidence" value="ECO:0007669"/>
    <property type="project" value="UniProtKB-KW"/>
</dbReference>
<dbReference type="PRINTS" id="PR00722">
    <property type="entry name" value="CHYMOTRYPSIN"/>
</dbReference>
<keyword evidence="4" id="KW-0812">Transmembrane</keyword>
<keyword evidence="4" id="KW-0472">Membrane</keyword>
<sequence>MATRFEQTRKIVQIIFHPDYFGEIENGVLVRPPDYDIALLRLSKPVKYNSFVQPVCLAAEDDSFPQGKTCYITGWGTTGWGKPQSKFLEQASIRLISGKDCNEQKSYNGIVPHTSLCAGVQNGKIDSCQKDSGGPLSCEHNGNWYLVGVTSWGWRCALPNKYGVYTDVRVLHDWIIGVVNHQ</sequence>
<dbReference type="GO" id="GO:0004252">
    <property type="term" value="F:serine-type endopeptidase activity"/>
    <property type="evidence" value="ECO:0007669"/>
    <property type="project" value="InterPro"/>
</dbReference>
<dbReference type="Pfam" id="PF00089">
    <property type="entry name" value="Trypsin"/>
    <property type="match status" value="1"/>
</dbReference>
<dbReference type="SUPFAM" id="SSF50494">
    <property type="entry name" value="Trypsin-like serine proteases"/>
    <property type="match status" value="1"/>
</dbReference>
<evidence type="ECO:0000259" key="3">
    <source>
        <dbReference type="PROSITE" id="PS50240"/>
    </source>
</evidence>
<comment type="similarity">
    <text evidence="2">Belongs to the peptidase S1 family. CLIP subfamily.</text>
</comment>
<evidence type="ECO:0000256" key="1">
    <source>
        <dbReference type="ARBA" id="ARBA00023157"/>
    </source>
</evidence>
<dbReference type="SMART" id="SM00020">
    <property type="entry name" value="Tryp_SPc"/>
    <property type="match status" value="1"/>
</dbReference>
<protein>
    <submittedName>
        <fullName evidence="4">Transmembrane protease serine 3</fullName>
    </submittedName>
</protein>
<evidence type="ECO:0000313" key="5">
    <source>
        <dbReference type="Proteomes" id="UP001249851"/>
    </source>
</evidence>
<keyword evidence="4" id="KW-0645">Protease</keyword>
<organism evidence="4 5">
    <name type="scientific">Acropora cervicornis</name>
    <name type="common">Staghorn coral</name>
    <dbReference type="NCBI Taxonomy" id="6130"/>
    <lineage>
        <taxon>Eukaryota</taxon>
        <taxon>Metazoa</taxon>
        <taxon>Cnidaria</taxon>
        <taxon>Anthozoa</taxon>
        <taxon>Hexacorallia</taxon>
        <taxon>Scleractinia</taxon>
        <taxon>Astrocoeniina</taxon>
        <taxon>Acroporidae</taxon>
        <taxon>Acropora</taxon>
    </lineage>
</organism>